<keyword evidence="2" id="KW-1185">Reference proteome</keyword>
<gene>
    <name evidence="1" type="ORF">GCM10007384_02170</name>
</gene>
<name>A0A918JR16_9FLAO</name>
<evidence type="ECO:0000313" key="2">
    <source>
        <dbReference type="Proteomes" id="UP000601108"/>
    </source>
</evidence>
<dbReference type="AlphaFoldDB" id="A0A918JR16"/>
<dbReference type="EMBL" id="BMWS01000001">
    <property type="protein sequence ID" value="GGX03966.1"/>
    <property type="molecule type" value="Genomic_DNA"/>
</dbReference>
<dbReference type="InterPro" id="IPR019292">
    <property type="entry name" value="McrC"/>
</dbReference>
<dbReference type="PANTHER" id="PTHR38733:SF1">
    <property type="entry name" value="TYPE IV METHYL-DIRECTED RESTRICTION ENZYME ECOKMCRBC"/>
    <property type="match status" value="1"/>
</dbReference>
<dbReference type="Proteomes" id="UP000601108">
    <property type="component" value="Unassembled WGS sequence"/>
</dbReference>
<evidence type="ECO:0008006" key="3">
    <source>
        <dbReference type="Google" id="ProtNLM"/>
    </source>
</evidence>
<dbReference type="RefSeq" id="WP_027411167.1">
    <property type="nucleotide sequence ID" value="NZ_BMWS01000001.1"/>
</dbReference>
<sequence>MKNQKTITVYEHQRLFVGDNGFKEHHLRALLKLNEYHEFTYFDAIANGIKFKQYVGVIQVNGFIIEIHPKADKNDEDSNWQDVLLQMLQACGRLKASSAGYANVNKGHLNLLDVYFELFLNELSQLLHRGLIKQYRKQTANVKTLKGKLEFAGNVLHNLVHKERFYTTHQVYDKNHILHQVLYKVLEIVAQFSKGTFLYDYCQRVLLHFPEVKRITVTKKQLDQIKLNQKTAPYINALELAKLIILNYFPSISGGQEKMISLLFDMNKLWEEYILVQLQDCCNKKYPYLRVEGQQTKGFIGANYLRPDIVITDKRTDQVCVIDTKWKIATNDKTSVQDMRQIYTYARFWKAKKVMLLYPGNKTSSNFRNFENEFDDPKHQCKIGFVFVLDDMNKLDTNIAQNIISQLEI</sequence>
<accession>A0A918JR16</accession>
<evidence type="ECO:0000313" key="1">
    <source>
        <dbReference type="EMBL" id="GGX03966.1"/>
    </source>
</evidence>
<dbReference type="Pfam" id="PF10117">
    <property type="entry name" value="McrBC"/>
    <property type="match status" value="1"/>
</dbReference>
<comment type="caution">
    <text evidence="1">The sequence shown here is derived from an EMBL/GenBank/DDBJ whole genome shotgun (WGS) entry which is preliminary data.</text>
</comment>
<protein>
    <recommendedName>
        <fullName evidence="3">5-methylcytosine-specific restriction enzyme subunit McrC</fullName>
    </recommendedName>
</protein>
<dbReference type="PANTHER" id="PTHR38733">
    <property type="entry name" value="PROTEIN MCRC"/>
    <property type="match status" value="1"/>
</dbReference>
<reference evidence="1 2" key="1">
    <citation type="journal article" date="2014" name="Int. J. Syst. Evol. Microbiol.">
        <title>Complete genome sequence of Corynebacterium casei LMG S-19264T (=DSM 44701T), isolated from a smear-ripened cheese.</title>
        <authorList>
            <consortium name="US DOE Joint Genome Institute (JGI-PGF)"/>
            <person name="Walter F."/>
            <person name="Albersmeier A."/>
            <person name="Kalinowski J."/>
            <person name="Ruckert C."/>
        </authorList>
    </citation>
    <scope>NUCLEOTIDE SEQUENCE [LARGE SCALE GENOMIC DNA]</scope>
    <source>
        <strain evidence="1 2">KCTC 12285</strain>
    </source>
</reference>
<proteinExistence type="predicted"/>
<organism evidence="1 2">
    <name type="scientific">Aquimarina muelleri</name>
    <dbReference type="NCBI Taxonomy" id="279356"/>
    <lineage>
        <taxon>Bacteria</taxon>
        <taxon>Pseudomonadati</taxon>
        <taxon>Bacteroidota</taxon>
        <taxon>Flavobacteriia</taxon>
        <taxon>Flavobacteriales</taxon>
        <taxon>Flavobacteriaceae</taxon>
        <taxon>Aquimarina</taxon>
    </lineage>
</organism>